<dbReference type="GO" id="GO:0003677">
    <property type="term" value="F:DNA binding"/>
    <property type="evidence" value="ECO:0007669"/>
    <property type="project" value="UniProtKB-KW"/>
</dbReference>
<feature type="domain" description="Translation initiation factor 5A C-terminal" evidence="1">
    <location>
        <begin position="91"/>
        <end position="166"/>
    </location>
</feature>
<dbReference type="SUPFAM" id="SSF50249">
    <property type="entry name" value="Nucleic acid-binding proteins"/>
    <property type="match status" value="1"/>
</dbReference>
<dbReference type="PIRSF" id="PIRSF003025">
    <property type="entry name" value="eIF5A"/>
    <property type="match status" value="1"/>
</dbReference>
<protein>
    <submittedName>
        <fullName evidence="2">Eukaryotic elongation factor 5A hypusine, DNA-binding OB fold, putative</fullName>
    </submittedName>
</protein>
<dbReference type="InterPro" id="IPR020189">
    <property type="entry name" value="IF5A_C"/>
</dbReference>
<dbReference type="InterPro" id="IPR012340">
    <property type="entry name" value="NA-bd_OB-fold"/>
</dbReference>
<sequence>MTDEDRTQARREKEIPAVPGGCCTYQISVRDLKKGAYVCVDNRPCKVDFVGLPPRGKIGNGKVYLTATEIFTGFPAPPRIVYVGGDIEVPVVKTATYSVIDIQPNENSSLPDHLSLMTEEGESREDLDLPPDATLAAQIKEQFEAGKEVNVVVVSAMGIEQVLSLGTPAQD</sequence>
<dbReference type="GO" id="GO:0045901">
    <property type="term" value="P:positive regulation of translational elongation"/>
    <property type="evidence" value="ECO:0007669"/>
    <property type="project" value="InterPro"/>
</dbReference>
<dbReference type="InterPro" id="IPR001884">
    <property type="entry name" value="IF5A-like"/>
</dbReference>
<keyword evidence="2" id="KW-0251">Elongation factor</keyword>
<dbReference type="InterPro" id="IPR014722">
    <property type="entry name" value="Rib_uL2_dom2"/>
</dbReference>
<organism evidence="2 3">
    <name type="scientific">Angomonas deanei</name>
    <dbReference type="NCBI Taxonomy" id="59799"/>
    <lineage>
        <taxon>Eukaryota</taxon>
        <taxon>Discoba</taxon>
        <taxon>Euglenozoa</taxon>
        <taxon>Kinetoplastea</taxon>
        <taxon>Metakinetoplastina</taxon>
        <taxon>Trypanosomatida</taxon>
        <taxon>Trypanosomatidae</taxon>
        <taxon>Strigomonadinae</taxon>
        <taxon>Angomonas</taxon>
    </lineage>
</organism>
<evidence type="ECO:0000259" key="1">
    <source>
        <dbReference type="SMART" id="SM01376"/>
    </source>
</evidence>
<dbReference type="SMART" id="SM01376">
    <property type="entry name" value="eIF-5a"/>
    <property type="match status" value="1"/>
</dbReference>
<dbReference type="VEuPathDB" id="TriTrypDB:ADEAN_000468300"/>
<dbReference type="GO" id="GO:0003723">
    <property type="term" value="F:RNA binding"/>
    <property type="evidence" value="ECO:0007669"/>
    <property type="project" value="InterPro"/>
</dbReference>
<dbReference type="GO" id="GO:0045905">
    <property type="term" value="P:positive regulation of translational termination"/>
    <property type="evidence" value="ECO:0007669"/>
    <property type="project" value="InterPro"/>
</dbReference>
<proteinExistence type="predicted"/>
<dbReference type="AlphaFoldDB" id="A0A7G2CCN7"/>
<dbReference type="EMBL" id="LR877152">
    <property type="protein sequence ID" value="CAD2217205.1"/>
    <property type="molecule type" value="Genomic_DNA"/>
</dbReference>
<keyword evidence="3" id="KW-1185">Reference proteome</keyword>
<dbReference type="GO" id="GO:0043022">
    <property type="term" value="F:ribosome binding"/>
    <property type="evidence" value="ECO:0007669"/>
    <property type="project" value="InterPro"/>
</dbReference>
<reference evidence="2 3" key="1">
    <citation type="submission" date="2020-08" db="EMBL/GenBank/DDBJ databases">
        <authorList>
            <person name="Newling K."/>
            <person name="Davey J."/>
            <person name="Forrester S."/>
        </authorList>
    </citation>
    <scope>NUCLEOTIDE SEQUENCE [LARGE SCALE GENOMIC DNA]</scope>
    <source>
        <strain evidence="3">Crithidia deanei Carvalho (ATCC PRA-265)</strain>
    </source>
</reference>
<dbReference type="InterPro" id="IPR008991">
    <property type="entry name" value="Translation_prot_SH3-like_sf"/>
</dbReference>
<keyword evidence="2" id="KW-0238">DNA-binding</keyword>
<gene>
    <name evidence="2" type="ORF">ADEAN_000468300</name>
</gene>
<dbReference type="Proteomes" id="UP000515908">
    <property type="component" value="Chromosome 08"/>
</dbReference>
<dbReference type="InterPro" id="IPR048670">
    <property type="entry name" value="IF5A-like_N"/>
</dbReference>
<dbReference type="Pfam" id="PF21485">
    <property type="entry name" value="IF5A-like_N"/>
    <property type="match status" value="1"/>
</dbReference>
<keyword evidence="2" id="KW-0648">Protein biosynthesis</keyword>
<evidence type="ECO:0000313" key="2">
    <source>
        <dbReference type="EMBL" id="CAD2217205.1"/>
    </source>
</evidence>
<dbReference type="GO" id="GO:0003746">
    <property type="term" value="F:translation elongation factor activity"/>
    <property type="evidence" value="ECO:0007669"/>
    <property type="project" value="UniProtKB-KW"/>
</dbReference>
<dbReference type="Gene3D" id="2.30.30.30">
    <property type="match status" value="1"/>
</dbReference>
<accession>A0A7G2CCN7</accession>
<dbReference type="Gene3D" id="2.40.50.140">
    <property type="entry name" value="Nucleic acid-binding proteins"/>
    <property type="match status" value="1"/>
</dbReference>
<dbReference type="Pfam" id="PF01287">
    <property type="entry name" value="eIF-5a"/>
    <property type="match status" value="1"/>
</dbReference>
<name>A0A7G2CCN7_9TRYP</name>
<evidence type="ECO:0000313" key="3">
    <source>
        <dbReference type="Proteomes" id="UP000515908"/>
    </source>
</evidence>
<dbReference type="CDD" id="cd04468">
    <property type="entry name" value="S1_eIF5A"/>
    <property type="match status" value="1"/>
</dbReference>
<dbReference type="SUPFAM" id="SSF50104">
    <property type="entry name" value="Translation proteins SH3-like domain"/>
    <property type="match status" value="1"/>
</dbReference>
<dbReference type="PANTHER" id="PTHR11673">
    <property type="entry name" value="TRANSLATION INITIATION FACTOR 5A FAMILY MEMBER"/>
    <property type="match status" value="1"/>
</dbReference>